<dbReference type="Proteomes" id="UP000578091">
    <property type="component" value="Unassembled WGS sequence"/>
</dbReference>
<proteinExistence type="predicted"/>
<sequence>MDPVSGVFAFVGTGSDGLDYVGRLEVEPCEDGAEPMWLQGCLLDGRRLHPVAPGRMLVEGSRLTIQPTRTAPCD</sequence>
<protein>
    <submittedName>
        <fullName evidence="1">Uncharacterized protein</fullName>
    </submittedName>
</protein>
<reference evidence="1 2" key="1">
    <citation type="submission" date="2020-07" db="EMBL/GenBank/DDBJ databases">
        <title>Luteimonas sp. SJ-92.</title>
        <authorList>
            <person name="Huang X.-X."/>
            <person name="Xu L."/>
            <person name="Sun J.-Q."/>
        </authorList>
    </citation>
    <scope>NUCLEOTIDE SEQUENCE [LARGE SCALE GENOMIC DNA]</scope>
    <source>
        <strain evidence="1 2">SJ-92</strain>
    </source>
</reference>
<name>A0A853JAL3_9GAMM</name>
<organism evidence="1 2">
    <name type="scientific">Luteimonas salinisoli</name>
    <dbReference type="NCBI Taxonomy" id="2752307"/>
    <lineage>
        <taxon>Bacteria</taxon>
        <taxon>Pseudomonadati</taxon>
        <taxon>Pseudomonadota</taxon>
        <taxon>Gammaproteobacteria</taxon>
        <taxon>Lysobacterales</taxon>
        <taxon>Lysobacteraceae</taxon>
        <taxon>Luteimonas</taxon>
    </lineage>
</organism>
<comment type="caution">
    <text evidence="1">The sequence shown here is derived from an EMBL/GenBank/DDBJ whole genome shotgun (WGS) entry which is preliminary data.</text>
</comment>
<evidence type="ECO:0000313" key="2">
    <source>
        <dbReference type="Proteomes" id="UP000578091"/>
    </source>
</evidence>
<dbReference type="EMBL" id="JACCKA010000031">
    <property type="protein sequence ID" value="NZA25707.1"/>
    <property type="molecule type" value="Genomic_DNA"/>
</dbReference>
<evidence type="ECO:0000313" key="1">
    <source>
        <dbReference type="EMBL" id="NZA25707.1"/>
    </source>
</evidence>
<accession>A0A853JAL3</accession>
<keyword evidence="2" id="KW-1185">Reference proteome</keyword>
<dbReference type="RefSeq" id="WP_180677510.1">
    <property type="nucleotide sequence ID" value="NZ_JACCKA010000031.1"/>
</dbReference>
<dbReference type="AlphaFoldDB" id="A0A853JAL3"/>
<gene>
    <name evidence="1" type="ORF">H0E84_04870</name>
</gene>